<dbReference type="RefSeq" id="WP_058385546.1">
    <property type="nucleotide sequence ID" value="NZ_CP013661.2"/>
</dbReference>
<evidence type="ECO:0000313" key="2">
    <source>
        <dbReference type="EMBL" id="ALS78888.1"/>
    </source>
</evidence>
<evidence type="ECO:0000259" key="1">
    <source>
        <dbReference type="Pfam" id="PF03572"/>
    </source>
</evidence>
<dbReference type="Proteomes" id="UP000065533">
    <property type="component" value="Chromosome"/>
</dbReference>
<proteinExistence type="predicted"/>
<gene>
    <name evidence="2" type="ORF">AUO94_09580</name>
</gene>
<dbReference type="Gene3D" id="3.90.226.10">
    <property type="entry name" value="2-enoyl-CoA Hydratase, Chain A, domain 1"/>
    <property type="match status" value="1"/>
</dbReference>
<reference evidence="2" key="1">
    <citation type="submission" date="2016-01" db="EMBL/GenBank/DDBJ databases">
        <title>Complete genome of Planococcus kocurri type strain.</title>
        <authorList>
            <person name="See-Too W.S."/>
        </authorList>
    </citation>
    <scope>NUCLEOTIDE SEQUENCE [LARGE SCALE GENOMIC DNA]</scope>
    <source>
        <strain evidence="2">ATCC 43650</strain>
    </source>
</reference>
<accession>A0ABM5WX13</accession>
<keyword evidence="3" id="KW-1185">Reference proteome</keyword>
<dbReference type="EMBL" id="CP013661">
    <property type="protein sequence ID" value="ALS78888.1"/>
    <property type="molecule type" value="Genomic_DNA"/>
</dbReference>
<dbReference type="InterPro" id="IPR029045">
    <property type="entry name" value="ClpP/crotonase-like_dom_sf"/>
</dbReference>
<evidence type="ECO:0000313" key="3">
    <source>
        <dbReference type="Proteomes" id="UP000065533"/>
    </source>
</evidence>
<name>A0ABM5WX13_9BACL</name>
<protein>
    <recommendedName>
        <fullName evidence="1">Tail specific protease domain-containing protein</fullName>
    </recommendedName>
</protein>
<organism evidence="2 3">
    <name type="scientific">Planococcus kocurii</name>
    <dbReference type="NCBI Taxonomy" id="1374"/>
    <lineage>
        <taxon>Bacteria</taxon>
        <taxon>Bacillati</taxon>
        <taxon>Bacillota</taxon>
        <taxon>Bacilli</taxon>
        <taxon>Bacillales</taxon>
        <taxon>Caryophanaceae</taxon>
        <taxon>Planococcus</taxon>
    </lineage>
</organism>
<dbReference type="SUPFAM" id="SSF52096">
    <property type="entry name" value="ClpP/crotonase"/>
    <property type="match status" value="1"/>
</dbReference>
<feature type="domain" description="Tail specific protease" evidence="1">
    <location>
        <begin position="184"/>
        <end position="397"/>
    </location>
</feature>
<sequence length="422" mass="48738">MERLFTEIVHIMQHDYAGWKDKQGWDNPDYYLGNLRDLENQGRLNKAQFTELVKEYLLDFKDQHIHFASKGINEEIRKDRGFRVRRFEDQLYVTTVFQENRVSKGMAFTSIGGYTIPELKEKHSRLLNENHPERENWNLIFSLYDFGEIETEIGEKQRFSFETYAKEGYVATYSVQQLDKAILLTMTDFMNPDAIVKMIKENQSLLENADAWIIDVRVNYGGSDGSYFPFLPFIMPEEGVDLAAGDEQMHFNCTLANTERELAMIVKQRAETEDDNAQQFLSVFEREWTKNKGKGFVEFNFEDIMPETVIKGTTQPKSIVVLTDNSCGSAGESFVETCKKSRKVHVMGRPTMGLNDYANLVCKDWEEGFELLYPTSRLSRVDANEGMTGVGIPPHTHIPWTSEHVRIDVDLDKALKYLSSKT</sequence>
<dbReference type="Pfam" id="PF03572">
    <property type="entry name" value="Peptidase_S41"/>
    <property type="match status" value="1"/>
</dbReference>
<dbReference type="InterPro" id="IPR005151">
    <property type="entry name" value="Tail-specific_protease"/>
</dbReference>